<gene>
    <name evidence="3" type="ORF">FRACYDRAFT_141404</name>
</gene>
<feature type="region of interest" description="Disordered" evidence="2">
    <location>
        <begin position="203"/>
        <end position="224"/>
    </location>
</feature>
<dbReference type="EMBL" id="KV784361">
    <property type="protein sequence ID" value="OEU13832.1"/>
    <property type="molecule type" value="Genomic_DNA"/>
</dbReference>
<dbReference type="Proteomes" id="UP000095751">
    <property type="component" value="Unassembled WGS sequence"/>
</dbReference>
<proteinExistence type="predicted"/>
<dbReference type="SMART" id="SM00320">
    <property type="entry name" value="WD40"/>
    <property type="match status" value="4"/>
</dbReference>
<dbReference type="SUPFAM" id="SSF50978">
    <property type="entry name" value="WD40 repeat-like"/>
    <property type="match status" value="1"/>
</dbReference>
<dbReference type="AlphaFoldDB" id="A0A1E7F6L9"/>
<dbReference type="Pfam" id="PF00400">
    <property type="entry name" value="WD40"/>
    <property type="match status" value="1"/>
</dbReference>
<accession>A0A1E7F6L9</accession>
<dbReference type="Gene3D" id="2.130.10.10">
    <property type="entry name" value="YVTN repeat-like/Quinoprotein amine dehydrogenase"/>
    <property type="match status" value="2"/>
</dbReference>
<sequence>LATGDDNGGLRIWDERLGGCVLEWNEHKDYVSGIEYSAHGSASGKSGGNNTLLTTSADGSLGVYDLRMNKGAVADTTRTSDHQDDELLSLCVLKSGKKVVCGTQTGTLAIFSWGTWGDISDMFPGHPSSVDALLKVDENTLLTGSSDGLIRVVQLHPDKFLGILNEGADGYPVEQLKYNSNKDVVGSISHDNFVRLWDARILKDDNNDDDDDEEEESDEDNDDL</sequence>
<dbReference type="KEGG" id="fcy:FRACYDRAFT_141404"/>
<name>A0A1E7F6L9_9STRA</name>
<reference evidence="3 4" key="1">
    <citation type="submission" date="2016-09" db="EMBL/GenBank/DDBJ databases">
        <title>Extensive genetic diversity and differential bi-allelic expression allows diatom success in the polar Southern Ocean.</title>
        <authorList>
            <consortium name="DOE Joint Genome Institute"/>
            <person name="Mock T."/>
            <person name="Otillar R.P."/>
            <person name="Strauss J."/>
            <person name="Dupont C."/>
            <person name="Frickenhaus S."/>
            <person name="Maumus F."/>
            <person name="Mcmullan M."/>
            <person name="Sanges R."/>
            <person name="Schmutz J."/>
            <person name="Toseland A."/>
            <person name="Valas R."/>
            <person name="Veluchamy A."/>
            <person name="Ward B.J."/>
            <person name="Allen A."/>
            <person name="Barry K."/>
            <person name="Falciatore A."/>
            <person name="Ferrante M."/>
            <person name="Fortunato A.E."/>
            <person name="Gloeckner G."/>
            <person name="Gruber A."/>
            <person name="Hipkin R."/>
            <person name="Janech M."/>
            <person name="Kroth P."/>
            <person name="Leese F."/>
            <person name="Lindquist E."/>
            <person name="Lyon B.R."/>
            <person name="Martin J."/>
            <person name="Mayer C."/>
            <person name="Parker M."/>
            <person name="Quesneville H."/>
            <person name="Raymond J."/>
            <person name="Uhlig C."/>
            <person name="Valentin K.U."/>
            <person name="Worden A.Z."/>
            <person name="Armbrust E.V."/>
            <person name="Bowler C."/>
            <person name="Green B."/>
            <person name="Moulton V."/>
            <person name="Van Oosterhout C."/>
            <person name="Grigoriev I."/>
        </authorList>
    </citation>
    <scope>NUCLEOTIDE SEQUENCE [LARGE SCALE GENOMIC DNA]</scope>
    <source>
        <strain evidence="3 4">CCMP1102</strain>
    </source>
</reference>
<evidence type="ECO:0000313" key="4">
    <source>
        <dbReference type="Proteomes" id="UP000095751"/>
    </source>
</evidence>
<protein>
    <submittedName>
        <fullName evidence="3">WD40 repeat-like protein</fullName>
    </submittedName>
</protein>
<dbReference type="OrthoDB" id="2288928at2759"/>
<feature type="repeat" description="WD" evidence="1">
    <location>
        <begin position="1"/>
        <end position="14"/>
    </location>
</feature>
<feature type="non-terminal residue" evidence="3">
    <location>
        <position position="1"/>
    </location>
</feature>
<dbReference type="InterPro" id="IPR001680">
    <property type="entry name" value="WD40_rpt"/>
</dbReference>
<dbReference type="PANTHER" id="PTHR44156">
    <property type="entry name" value="SUPERNUMERARY LIMBS, ISOFORM B-RELATED"/>
    <property type="match status" value="1"/>
</dbReference>
<organism evidence="3 4">
    <name type="scientific">Fragilariopsis cylindrus CCMP1102</name>
    <dbReference type="NCBI Taxonomy" id="635003"/>
    <lineage>
        <taxon>Eukaryota</taxon>
        <taxon>Sar</taxon>
        <taxon>Stramenopiles</taxon>
        <taxon>Ochrophyta</taxon>
        <taxon>Bacillariophyta</taxon>
        <taxon>Bacillariophyceae</taxon>
        <taxon>Bacillariophycidae</taxon>
        <taxon>Bacillariales</taxon>
        <taxon>Bacillariaceae</taxon>
        <taxon>Fragilariopsis</taxon>
    </lineage>
</organism>
<evidence type="ECO:0000256" key="1">
    <source>
        <dbReference type="PROSITE-ProRule" id="PRU00221"/>
    </source>
</evidence>
<dbReference type="InterPro" id="IPR053299">
    <property type="entry name" value="ASTRA_WD_repeat"/>
</dbReference>
<dbReference type="PROSITE" id="PS50082">
    <property type="entry name" value="WD_REPEATS_2"/>
    <property type="match status" value="1"/>
</dbReference>
<evidence type="ECO:0000256" key="2">
    <source>
        <dbReference type="SAM" id="MobiDB-lite"/>
    </source>
</evidence>
<feature type="compositionally biased region" description="Acidic residues" evidence="2">
    <location>
        <begin position="206"/>
        <end position="224"/>
    </location>
</feature>
<keyword evidence="4" id="KW-1185">Reference proteome</keyword>
<dbReference type="InterPro" id="IPR015943">
    <property type="entry name" value="WD40/YVTN_repeat-like_dom_sf"/>
</dbReference>
<dbReference type="InterPro" id="IPR036322">
    <property type="entry name" value="WD40_repeat_dom_sf"/>
</dbReference>
<keyword evidence="1" id="KW-0853">WD repeat</keyword>
<evidence type="ECO:0000313" key="3">
    <source>
        <dbReference type="EMBL" id="OEU13832.1"/>
    </source>
</evidence>
<dbReference type="InParanoid" id="A0A1E7F6L9"/>
<feature type="non-terminal residue" evidence="3">
    <location>
        <position position="224"/>
    </location>
</feature>